<name>A0A0F9RTY2_9ZZZZ</name>
<evidence type="ECO:0000313" key="1">
    <source>
        <dbReference type="EMBL" id="KKN59910.1"/>
    </source>
</evidence>
<gene>
    <name evidence="1" type="ORF">LCGC14_0537350</name>
</gene>
<organism evidence="1">
    <name type="scientific">marine sediment metagenome</name>
    <dbReference type="NCBI Taxonomy" id="412755"/>
    <lineage>
        <taxon>unclassified sequences</taxon>
        <taxon>metagenomes</taxon>
        <taxon>ecological metagenomes</taxon>
    </lineage>
</organism>
<dbReference type="EMBL" id="LAZR01000711">
    <property type="protein sequence ID" value="KKN59910.1"/>
    <property type="molecule type" value="Genomic_DNA"/>
</dbReference>
<proteinExistence type="predicted"/>
<reference evidence="1" key="1">
    <citation type="journal article" date="2015" name="Nature">
        <title>Complex archaea that bridge the gap between prokaryotes and eukaryotes.</title>
        <authorList>
            <person name="Spang A."/>
            <person name="Saw J.H."/>
            <person name="Jorgensen S.L."/>
            <person name="Zaremba-Niedzwiedzka K."/>
            <person name="Martijn J."/>
            <person name="Lind A.E."/>
            <person name="van Eijk R."/>
            <person name="Schleper C."/>
            <person name="Guy L."/>
            <person name="Ettema T.J."/>
        </authorList>
    </citation>
    <scope>NUCLEOTIDE SEQUENCE</scope>
</reference>
<protein>
    <submittedName>
        <fullName evidence="1">Uncharacterized protein</fullName>
    </submittedName>
</protein>
<accession>A0A0F9RTY2</accession>
<comment type="caution">
    <text evidence="1">The sequence shown here is derived from an EMBL/GenBank/DDBJ whole genome shotgun (WGS) entry which is preliminary data.</text>
</comment>
<dbReference type="AlphaFoldDB" id="A0A0F9RTY2"/>
<sequence length="82" mass="9464">MPLVPKTYNRNLGSPKWYSTARSGEQGYNPTTTVYYGSDDNIVRVVEAWRGVTWGQTISGSTYVQQWPSYTYTETFNPWEEV</sequence>